<dbReference type="Pfam" id="PF23247">
    <property type="entry name" value="LRR_RPS2"/>
    <property type="match status" value="2"/>
</dbReference>
<keyword evidence="4" id="KW-1185">Reference proteome</keyword>
<dbReference type="Proteomes" id="UP001472677">
    <property type="component" value="Unassembled WGS sequence"/>
</dbReference>
<dbReference type="Gene3D" id="3.80.10.10">
    <property type="entry name" value="Ribonuclease Inhibitor"/>
    <property type="match status" value="2"/>
</dbReference>
<evidence type="ECO:0000256" key="1">
    <source>
        <dbReference type="ARBA" id="ARBA00022821"/>
    </source>
</evidence>
<dbReference type="PANTHER" id="PTHR33463:SF209">
    <property type="entry name" value="DISEASE RESISTANCE PROTEIN RPS2-LIKE"/>
    <property type="match status" value="1"/>
</dbReference>
<feature type="domain" description="Disease resistance protein At4g27190-like leucine-rich repeats" evidence="2">
    <location>
        <begin position="365"/>
        <end position="466"/>
    </location>
</feature>
<dbReference type="SUPFAM" id="SSF52047">
    <property type="entry name" value="RNI-like"/>
    <property type="match status" value="1"/>
</dbReference>
<dbReference type="InterPro" id="IPR032675">
    <property type="entry name" value="LRR_dom_sf"/>
</dbReference>
<dbReference type="EMBL" id="JBBPBM010000003">
    <property type="protein sequence ID" value="KAK8593750.1"/>
    <property type="molecule type" value="Genomic_DNA"/>
</dbReference>
<gene>
    <name evidence="3" type="ORF">V6N12_045824</name>
</gene>
<keyword evidence="1" id="KW-0611">Plant defense</keyword>
<protein>
    <recommendedName>
        <fullName evidence="2">Disease resistance protein At4g27190-like leucine-rich repeats domain-containing protein</fullName>
    </recommendedName>
</protein>
<comment type="caution">
    <text evidence="3">The sequence shown here is derived from an EMBL/GenBank/DDBJ whole genome shotgun (WGS) entry which is preliminary data.</text>
</comment>
<reference evidence="3 4" key="1">
    <citation type="journal article" date="2024" name="G3 (Bethesda)">
        <title>Genome assembly of Hibiscus sabdariffa L. provides insights into metabolisms of medicinal natural products.</title>
        <authorList>
            <person name="Kim T."/>
        </authorList>
    </citation>
    <scope>NUCLEOTIDE SEQUENCE [LARGE SCALE GENOMIC DNA]</scope>
    <source>
        <strain evidence="3">TK-2024</strain>
        <tissue evidence="3">Old leaves</tissue>
    </source>
</reference>
<evidence type="ECO:0000313" key="4">
    <source>
        <dbReference type="Proteomes" id="UP001472677"/>
    </source>
</evidence>
<feature type="domain" description="Disease resistance protein At4g27190-like leucine-rich repeats" evidence="2">
    <location>
        <begin position="118"/>
        <end position="248"/>
    </location>
</feature>
<evidence type="ECO:0000313" key="3">
    <source>
        <dbReference type="EMBL" id="KAK8593750.1"/>
    </source>
</evidence>
<organism evidence="3 4">
    <name type="scientific">Hibiscus sabdariffa</name>
    <name type="common">roselle</name>
    <dbReference type="NCBI Taxonomy" id="183260"/>
    <lineage>
        <taxon>Eukaryota</taxon>
        <taxon>Viridiplantae</taxon>
        <taxon>Streptophyta</taxon>
        <taxon>Embryophyta</taxon>
        <taxon>Tracheophyta</taxon>
        <taxon>Spermatophyta</taxon>
        <taxon>Magnoliopsida</taxon>
        <taxon>eudicotyledons</taxon>
        <taxon>Gunneridae</taxon>
        <taxon>Pentapetalae</taxon>
        <taxon>rosids</taxon>
        <taxon>malvids</taxon>
        <taxon>Malvales</taxon>
        <taxon>Malvaceae</taxon>
        <taxon>Malvoideae</taxon>
        <taxon>Hibiscus</taxon>
    </lineage>
</organism>
<accession>A0ABR2G3X3</accession>
<evidence type="ECO:0000259" key="2">
    <source>
        <dbReference type="Pfam" id="PF23247"/>
    </source>
</evidence>
<proteinExistence type="predicted"/>
<name>A0ABR2G3X3_9ROSI</name>
<sequence>MTEIVANEGDHQTFVLRELKCLQLRDLKSLTSFSSGMEELVVEGCGRLRIFSEGDLSTPQLQCVKKRSFYDEERHWSGDLNTTIRQMFREEIVQHIQASDLEVHNSALFNEKVVFPSLEELKIIGVRNCTKIWQDQLTVNSFCKLNDIRVEGCEQLLNIFPVNMVETLEELAELIVKNCDSLEEIIRPQGLVTHESRAETVTIKFAFPELACLVLDKLPRLRRFYSRMHTTEWPSLKRMEVIECPEVEIFAPQCPCFGETPTGTISNQQALFYVNEEELTEKQDDMVKGICDGDDMGKGICDGQLPSECFREVKDLNIQCFPWTSAALPYAFIDSLPNLNKLVINDASISQIVLDQMKTLEPSWLSFQNLTTLEVSRCHRLTNLMACSTATSLTLLEKLSISDCETMEEIIACESEEVHGDIVFPQLKYLQLSCLPSLATFSLMHHAFEFPVLLRVIVTKCPKMRNFCRGDLSTPKLQQMHLTRDDEDELWWDGDLNTTIEHMLDKMACQQNVQNSDVTEVSHQLPKLE</sequence>
<dbReference type="PANTHER" id="PTHR33463">
    <property type="entry name" value="NB-ARC DOMAIN-CONTAINING PROTEIN-RELATED"/>
    <property type="match status" value="1"/>
</dbReference>
<dbReference type="InterPro" id="IPR050905">
    <property type="entry name" value="Plant_NBS-LRR"/>
</dbReference>
<dbReference type="InterPro" id="IPR057135">
    <property type="entry name" value="At4g27190-like_LRR"/>
</dbReference>